<evidence type="ECO:0000256" key="5">
    <source>
        <dbReference type="SAM" id="MobiDB-lite"/>
    </source>
</evidence>
<dbReference type="GO" id="GO:0032221">
    <property type="term" value="C:Rpd3S complex"/>
    <property type="evidence" value="ECO:0007669"/>
    <property type="project" value="TreeGrafter"/>
</dbReference>
<dbReference type="GO" id="GO:0006357">
    <property type="term" value="P:regulation of transcription by RNA polymerase II"/>
    <property type="evidence" value="ECO:0007669"/>
    <property type="project" value="TreeGrafter"/>
</dbReference>
<dbReference type="eggNOG" id="KOG4299">
    <property type="taxonomic scope" value="Eukaryota"/>
</dbReference>
<dbReference type="Proteomes" id="UP000002258">
    <property type="component" value="Chromosome 5"/>
</dbReference>
<dbReference type="GO" id="GO:0008270">
    <property type="term" value="F:zinc ion binding"/>
    <property type="evidence" value="ECO:0007669"/>
    <property type="project" value="UniProtKB-KW"/>
</dbReference>
<evidence type="ECO:0000313" key="8">
    <source>
        <dbReference type="Proteomes" id="UP000002258"/>
    </source>
</evidence>
<name>A3LWC4_PICST</name>
<evidence type="ECO:0000256" key="3">
    <source>
        <dbReference type="ARBA" id="ARBA00022833"/>
    </source>
</evidence>
<evidence type="ECO:0000256" key="1">
    <source>
        <dbReference type="ARBA" id="ARBA00022723"/>
    </source>
</evidence>
<dbReference type="InterPro" id="IPR019786">
    <property type="entry name" value="Zinc_finger_PHD-type_CS"/>
</dbReference>
<dbReference type="SUPFAM" id="SSF57903">
    <property type="entry name" value="FYVE/PHD zinc finger"/>
    <property type="match status" value="2"/>
</dbReference>
<dbReference type="PROSITE" id="PS01359">
    <property type="entry name" value="ZF_PHD_1"/>
    <property type="match status" value="1"/>
</dbReference>
<dbReference type="PANTHER" id="PTHR47636">
    <property type="entry name" value="TRANSCRIPTIONAL REGULATORY PROTEIN RCO1"/>
    <property type="match status" value="1"/>
</dbReference>
<feature type="compositionally biased region" description="Low complexity" evidence="5">
    <location>
        <begin position="90"/>
        <end position="100"/>
    </location>
</feature>
<dbReference type="RefSeq" id="XP_001385286.2">
    <property type="nucleotide sequence ID" value="XM_001385249.1"/>
</dbReference>
<feature type="domain" description="PHD-type" evidence="6">
    <location>
        <begin position="212"/>
        <end position="259"/>
    </location>
</feature>
<dbReference type="CDD" id="cd15535">
    <property type="entry name" value="PHD1_Rco1"/>
    <property type="match status" value="1"/>
</dbReference>
<evidence type="ECO:0000313" key="7">
    <source>
        <dbReference type="EMBL" id="ABN67257.2"/>
    </source>
</evidence>
<accession>A3LWC4</accession>
<dbReference type="CDD" id="cd15534">
    <property type="entry name" value="PHD2_PHF12_Rco1"/>
    <property type="match status" value="1"/>
</dbReference>
<dbReference type="STRING" id="322104.A3LWC4"/>
<dbReference type="InterPro" id="IPR001965">
    <property type="entry name" value="Znf_PHD"/>
</dbReference>
<sequence length="651" mass="72975">MRFATRSAANTPLLTSTDIPQLSASPIIRESMTTKSDGGILQLGKKRQSFVEPQLAEPVPVYTGLPLEAGPTAKIKKDSLWSSRSRRSGKSSSSTSREGSAVPPEEPDVDTDVEKSYNSSLQTKLSEAITTASEVRKPLTLKIRSLRKPSSRTTTPKQLKRTGSDLASPLRSSKRIKVISPKKPASTNLAPTPIIHSHGEGNVDDDPTKDNDDFCSACGGPGVFICCETCPKSFHFTCCDPPLEEAPEDDWFCRECIAKKNPSLLQKWTDIGIFAQLMNQSESRNPKVFQLPKNLRDGTYIGVYTAPNGDYADDTMKPELSYTRANGAQIPGYNKNIDLEIDSLFDKDGNPYLCHKCGQSGLRNRIISHCDYCPLVWHIDCLDEPMFGPKTIGTKWRCPNHVEELIPRDLIRTRRSKDTVVIEPSIRNHFLRLASLSDIVIKFDDQPYIKQERTPSLQEYLQYQLENFSKKDRKYIDDRNGAMDIDDFDEVHSNYKLPDYFESTSTSFGVSAKASTGLKRVISITSEDDDSQVSSFVYRVPEKSILLDFCTKISKKKILDNITDYDNLKRVETNIEDRIVVESLNDIKIHTNTRSQPKLNFDELVQAATANSDSDIDGDVGLDNSTLEELLKIKKLMELKGQDALMKFLQS</sequence>
<organism evidence="7 8">
    <name type="scientific">Scheffersomyces stipitis (strain ATCC 58785 / CBS 6054 / NBRC 10063 / NRRL Y-11545)</name>
    <name type="common">Yeast</name>
    <name type="synonym">Pichia stipitis</name>
    <dbReference type="NCBI Taxonomy" id="322104"/>
    <lineage>
        <taxon>Eukaryota</taxon>
        <taxon>Fungi</taxon>
        <taxon>Dikarya</taxon>
        <taxon>Ascomycota</taxon>
        <taxon>Saccharomycotina</taxon>
        <taxon>Pichiomycetes</taxon>
        <taxon>Debaryomycetaceae</taxon>
        <taxon>Scheffersomyces</taxon>
    </lineage>
</organism>
<dbReference type="Pfam" id="PF00628">
    <property type="entry name" value="PHD"/>
    <property type="match status" value="1"/>
</dbReference>
<keyword evidence="2 4" id="KW-0863">Zinc-finger</keyword>
<keyword evidence="1" id="KW-0479">Metal-binding</keyword>
<dbReference type="SMART" id="SM00249">
    <property type="entry name" value="PHD"/>
    <property type="match status" value="2"/>
</dbReference>
<gene>
    <name evidence="7" type="ORF">PICST_59773</name>
</gene>
<dbReference type="InterPro" id="IPR013083">
    <property type="entry name" value="Znf_RING/FYVE/PHD"/>
</dbReference>
<evidence type="ECO:0000256" key="4">
    <source>
        <dbReference type="PROSITE-ProRule" id="PRU00146"/>
    </source>
</evidence>
<dbReference type="HOGENOM" id="CLU_020803_0_0_1"/>
<protein>
    <recommendedName>
        <fullName evidence="6">PHD-type domain-containing protein</fullName>
    </recommendedName>
</protein>
<proteinExistence type="predicted"/>
<evidence type="ECO:0000256" key="2">
    <source>
        <dbReference type="ARBA" id="ARBA00022771"/>
    </source>
</evidence>
<dbReference type="PROSITE" id="PS50016">
    <property type="entry name" value="ZF_PHD_2"/>
    <property type="match status" value="1"/>
</dbReference>
<dbReference type="Gene3D" id="3.30.40.10">
    <property type="entry name" value="Zinc/RING finger domain, C3HC4 (zinc finger)"/>
    <property type="match status" value="2"/>
</dbReference>
<keyword evidence="3" id="KW-0862">Zinc</keyword>
<dbReference type="EMBL" id="CP000499">
    <property type="protein sequence ID" value="ABN67257.2"/>
    <property type="molecule type" value="Genomic_DNA"/>
</dbReference>
<dbReference type="OMA" id="CCDPPIE"/>
<dbReference type="InterPro" id="IPR011011">
    <property type="entry name" value="Znf_FYVE_PHD"/>
</dbReference>
<dbReference type="KEGG" id="pic:PICST_59773"/>
<dbReference type="FunCoup" id="A3LWC4">
    <property type="interactions" value="237"/>
</dbReference>
<dbReference type="PANTHER" id="PTHR47636:SF1">
    <property type="entry name" value="TRANSCRIPTIONAL REGULATORY PROTEIN RCO1"/>
    <property type="match status" value="1"/>
</dbReference>
<feature type="region of interest" description="Disordered" evidence="5">
    <location>
        <begin position="76"/>
        <end position="119"/>
    </location>
</feature>
<evidence type="ECO:0000259" key="6">
    <source>
        <dbReference type="PROSITE" id="PS50016"/>
    </source>
</evidence>
<reference evidence="7 8" key="1">
    <citation type="journal article" date="2007" name="Nat. Biotechnol.">
        <title>Genome sequence of the lignocellulose-bioconverting and xylose-fermenting yeast Pichia stipitis.</title>
        <authorList>
            <person name="Jeffries T.W."/>
            <person name="Grigoriev I.V."/>
            <person name="Grimwood J."/>
            <person name="Laplaza J.M."/>
            <person name="Aerts A."/>
            <person name="Salamov A."/>
            <person name="Schmutz J."/>
            <person name="Lindquist E."/>
            <person name="Dehal P."/>
            <person name="Shapiro H."/>
            <person name="Jin Y.S."/>
            <person name="Passoth V."/>
            <person name="Richardson P.M."/>
        </authorList>
    </citation>
    <scope>NUCLEOTIDE SEQUENCE [LARGE SCALE GENOMIC DNA]</scope>
    <source>
        <strain evidence="8">ATCC 58785 / CBS 6054 / NBRC 10063 / NRRL Y-11545</strain>
    </source>
</reference>
<dbReference type="AlphaFoldDB" id="A3LWC4"/>
<keyword evidence="8" id="KW-1185">Reference proteome</keyword>
<dbReference type="InParanoid" id="A3LWC4"/>
<dbReference type="InterPro" id="IPR052819">
    <property type="entry name" value="Chromatin_regulatory_protein"/>
</dbReference>
<dbReference type="InterPro" id="IPR019787">
    <property type="entry name" value="Znf_PHD-finger"/>
</dbReference>
<dbReference type="OrthoDB" id="5876363at2759"/>
<feature type="region of interest" description="Disordered" evidence="5">
    <location>
        <begin position="140"/>
        <end position="205"/>
    </location>
</feature>
<dbReference type="GeneID" id="4839726"/>